<evidence type="ECO:0000313" key="2">
    <source>
        <dbReference type="RefSeq" id="XP_073930970.1"/>
    </source>
</evidence>
<gene>
    <name evidence="2" type="primary">Acot8</name>
</gene>
<accession>A0AC58MNI8</accession>
<keyword evidence="1" id="KW-1185">Reference proteome</keyword>
<reference evidence="2" key="1">
    <citation type="submission" date="2025-08" db="UniProtKB">
        <authorList>
            <consortium name="RefSeq"/>
        </authorList>
    </citation>
    <scope>IDENTIFICATION</scope>
</reference>
<name>A0AC58MNI8_CASCN</name>
<evidence type="ECO:0000313" key="1">
    <source>
        <dbReference type="Proteomes" id="UP001732720"/>
    </source>
</evidence>
<dbReference type="Proteomes" id="UP001732720">
    <property type="component" value="Chromosome 5"/>
</dbReference>
<organism evidence="1 2">
    <name type="scientific">Castor canadensis</name>
    <name type="common">American beaver</name>
    <dbReference type="NCBI Taxonomy" id="51338"/>
    <lineage>
        <taxon>Eukaryota</taxon>
        <taxon>Metazoa</taxon>
        <taxon>Chordata</taxon>
        <taxon>Craniata</taxon>
        <taxon>Vertebrata</taxon>
        <taxon>Euteleostomi</taxon>
        <taxon>Mammalia</taxon>
        <taxon>Eutheria</taxon>
        <taxon>Euarchontoglires</taxon>
        <taxon>Glires</taxon>
        <taxon>Rodentia</taxon>
        <taxon>Castorimorpha</taxon>
        <taxon>Castoridae</taxon>
        <taxon>Castor</taxon>
    </lineage>
</organism>
<dbReference type="RefSeq" id="XP_073930970.1">
    <property type="nucleotide sequence ID" value="XM_074074869.1"/>
</dbReference>
<sequence length="275" mass="30814">MSSPKSPEDQQSGEDRGDLSGDLRSVLVTSVLNLELLDQDLFRGRHYWVPTTQRLFGGQIVGQALVAAAKSVSEDVHVHSLHCYFVRAGDPKVPVLYQVERTRTGASFSVRSVKAIQHGQPIFIFQASFQQTQPSPVMHQFSMPAAPPPEELLDHDTLIDKYLSDPDLKEKYRVGLNRIAAQDVPIEVKLVNPPTVGQLQRMEPKQMFWVRARGYIGEGDIKMHCCVAAYISDYAFLGTAMLPHHWKYEVALEGWSKGDCGVEMGSWLCPVPRRV</sequence>
<proteinExistence type="predicted"/>
<protein>
    <submittedName>
        <fullName evidence="2">Acyl-coenzyme A thioesterase 8 isoform X3</fullName>
    </submittedName>
</protein>